<evidence type="ECO:0000256" key="1">
    <source>
        <dbReference type="ARBA" id="ARBA00004141"/>
    </source>
</evidence>
<keyword evidence="10" id="KW-1185">Reference proteome</keyword>
<dbReference type="Proteomes" id="UP001152799">
    <property type="component" value="Chromosome 11"/>
</dbReference>
<dbReference type="GO" id="GO:0006820">
    <property type="term" value="P:monoatomic anion transport"/>
    <property type="evidence" value="ECO:0007669"/>
    <property type="project" value="TreeGrafter"/>
</dbReference>
<keyword evidence="3 7" id="KW-0812">Transmembrane</keyword>
<dbReference type="OrthoDB" id="2985014at2759"/>
<evidence type="ECO:0000259" key="8">
    <source>
        <dbReference type="PROSITE" id="PS50850"/>
    </source>
</evidence>
<keyword evidence="5 7" id="KW-1133">Transmembrane helix</keyword>
<dbReference type="InterPro" id="IPR020846">
    <property type="entry name" value="MFS_dom"/>
</dbReference>
<name>A0A9N9MD57_9CUCU</name>
<organism evidence="9 10">
    <name type="scientific">Ceutorhynchus assimilis</name>
    <name type="common">cabbage seed weevil</name>
    <dbReference type="NCBI Taxonomy" id="467358"/>
    <lineage>
        <taxon>Eukaryota</taxon>
        <taxon>Metazoa</taxon>
        <taxon>Ecdysozoa</taxon>
        <taxon>Arthropoda</taxon>
        <taxon>Hexapoda</taxon>
        <taxon>Insecta</taxon>
        <taxon>Pterygota</taxon>
        <taxon>Neoptera</taxon>
        <taxon>Endopterygota</taxon>
        <taxon>Coleoptera</taxon>
        <taxon>Polyphaga</taxon>
        <taxon>Cucujiformia</taxon>
        <taxon>Curculionidae</taxon>
        <taxon>Ceutorhynchinae</taxon>
        <taxon>Ceutorhynchus</taxon>
    </lineage>
</organism>
<sequence length="488" mass="54197">MTDQNEVISELNRAQSSKWLKTRHIQIGLLFTCCMIMFSIRQVLSVAIVAMTSAGTSSNTNIPYYHWTNSSIVLSAFYWSYACLQFFSGKFINFFGTKMLLFVAMLTNALTMLLIPIIAAYLGSNGVMAMRIIQGLFQGFLLPCISGMMGRWIPPTELSISNAIVYSSGYFGLIIATIITGYLSASPWGWPSSFYLFGVLAFAWCLFWWFYGAETPASHSKISMEERKYIEHSLSQQNDHLFDQKSIPWLKIFKSLPYWAIILASIGESWSSTFLLAELPSYLSYGVGLDIKNSSLFSSVPQIAGLIGSLCFGPIASLIAKKDWVSTGNSRRIFYAISMTTPVALLALSYIENKTAIAAILITAYIANSAIVCAHLVNPIDLSPRFASALSGISNGLGQLVAILAPLLVHFMVPDQTNKSEWRHTFILATCVMLSTGAFFQIFCSGERQPWDDFNTKSVEKAKHEIYLPKIDGKSNRAYQEEANNPSN</sequence>
<accession>A0A9N9MD57</accession>
<feature type="transmembrane region" description="Helical" evidence="7">
    <location>
        <begin position="425"/>
        <end position="444"/>
    </location>
</feature>
<comment type="subcellular location">
    <subcellularLocation>
        <location evidence="1">Membrane</location>
        <topology evidence="1">Multi-pass membrane protein</topology>
    </subcellularLocation>
</comment>
<feature type="transmembrane region" description="Helical" evidence="7">
    <location>
        <begin position="99"/>
        <end position="122"/>
    </location>
</feature>
<dbReference type="PANTHER" id="PTHR11662:SF280">
    <property type="entry name" value="FI21844P1-RELATED"/>
    <property type="match status" value="1"/>
</dbReference>
<dbReference type="InterPro" id="IPR011701">
    <property type="entry name" value="MFS"/>
</dbReference>
<gene>
    <name evidence="9" type="ORF">CEUTPL_LOCUS3122</name>
</gene>
<keyword evidence="4" id="KW-0769">Symport</keyword>
<dbReference type="PROSITE" id="PS50850">
    <property type="entry name" value="MFS"/>
    <property type="match status" value="1"/>
</dbReference>
<feature type="transmembrane region" description="Helical" evidence="7">
    <location>
        <begin position="332"/>
        <end position="351"/>
    </location>
</feature>
<evidence type="ECO:0000256" key="6">
    <source>
        <dbReference type="ARBA" id="ARBA00023136"/>
    </source>
</evidence>
<feature type="transmembrane region" description="Helical" evidence="7">
    <location>
        <begin position="160"/>
        <end position="182"/>
    </location>
</feature>
<dbReference type="GO" id="GO:0016020">
    <property type="term" value="C:membrane"/>
    <property type="evidence" value="ECO:0007669"/>
    <property type="project" value="UniProtKB-SubCell"/>
</dbReference>
<keyword evidence="2" id="KW-0813">Transport</keyword>
<feature type="transmembrane region" description="Helical" evidence="7">
    <location>
        <begin position="64"/>
        <end position="87"/>
    </location>
</feature>
<feature type="transmembrane region" description="Helical" evidence="7">
    <location>
        <begin position="27"/>
        <end position="52"/>
    </location>
</feature>
<dbReference type="InterPro" id="IPR050382">
    <property type="entry name" value="MFS_Na/Anion_cotransporter"/>
</dbReference>
<proteinExistence type="predicted"/>
<dbReference type="Gene3D" id="1.20.1250.20">
    <property type="entry name" value="MFS general substrate transporter like domains"/>
    <property type="match status" value="2"/>
</dbReference>
<protein>
    <recommendedName>
        <fullName evidence="8">Major facilitator superfamily (MFS) profile domain-containing protein</fullName>
    </recommendedName>
</protein>
<evidence type="ECO:0000256" key="4">
    <source>
        <dbReference type="ARBA" id="ARBA00022847"/>
    </source>
</evidence>
<dbReference type="InterPro" id="IPR036259">
    <property type="entry name" value="MFS_trans_sf"/>
</dbReference>
<dbReference type="SUPFAM" id="SSF103473">
    <property type="entry name" value="MFS general substrate transporter"/>
    <property type="match status" value="1"/>
</dbReference>
<feature type="transmembrane region" description="Helical" evidence="7">
    <location>
        <begin position="296"/>
        <end position="320"/>
    </location>
</feature>
<evidence type="ECO:0000256" key="2">
    <source>
        <dbReference type="ARBA" id="ARBA00022448"/>
    </source>
</evidence>
<evidence type="ECO:0000256" key="5">
    <source>
        <dbReference type="ARBA" id="ARBA00022989"/>
    </source>
</evidence>
<dbReference type="PANTHER" id="PTHR11662">
    <property type="entry name" value="SOLUTE CARRIER FAMILY 17"/>
    <property type="match status" value="1"/>
</dbReference>
<keyword evidence="6 7" id="KW-0472">Membrane</keyword>
<dbReference type="FunFam" id="1.20.1250.20:FF:000003">
    <property type="entry name" value="Solute carrier family 17 member 3"/>
    <property type="match status" value="1"/>
</dbReference>
<feature type="transmembrane region" description="Helical" evidence="7">
    <location>
        <begin position="194"/>
        <end position="211"/>
    </location>
</feature>
<feature type="transmembrane region" description="Helical" evidence="7">
    <location>
        <begin position="128"/>
        <end position="148"/>
    </location>
</feature>
<evidence type="ECO:0000313" key="9">
    <source>
        <dbReference type="EMBL" id="CAG9762443.1"/>
    </source>
</evidence>
<reference evidence="9" key="1">
    <citation type="submission" date="2022-01" db="EMBL/GenBank/DDBJ databases">
        <authorList>
            <person name="King R."/>
        </authorList>
    </citation>
    <scope>NUCLEOTIDE SEQUENCE</scope>
</reference>
<evidence type="ECO:0000313" key="10">
    <source>
        <dbReference type="Proteomes" id="UP001152799"/>
    </source>
</evidence>
<evidence type="ECO:0000256" key="7">
    <source>
        <dbReference type="SAM" id="Phobius"/>
    </source>
</evidence>
<feature type="transmembrane region" description="Helical" evidence="7">
    <location>
        <begin position="256"/>
        <end position="276"/>
    </location>
</feature>
<feature type="transmembrane region" description="Helical" evidence="7">
    <location>
        <begin position="389"/>
        <end position="413"/>
    </location>
</feature>
<dbReference type="AlphaFoldDB" id="A0A9N9MD57"/>
<dbReference type="GO" id="GO:0015293">
    <property type="term" value="F:symporter activity"/>
    <property type="evidence" value="ECO:0007669"/>
    <property type="project" value="UniProtKB-KW"/>
</dbReference>
<dbReference type="EMBL" id="OU892287">
    <property type="protein sequence ID" value="CAG9762443.1"/>
    <property type="molecule type" value="Genomic_DNA"/>
</dbReference>
<feature type="domain" description="Major facilitator superfamily (MFS) profile" evidence="8">
    <location>
        <begin position="25"/>
        <end position="449"/>
    </location>
</feature>
<evidence type="ECO:0000256" key="3">
    <source>
        <dbReference type="ARBA" id="ARBA00022692"/>
    </source>
</evidence>
<dbReference type="Pfam" id="PF07690">
    <property type="entry name" value="MFS_1"/>
    <property type="match status" value="1"/>
</dbReference>
<feature type="transmembrane region" description="Helical" evidence="7">
    <location>
        <begin position="357"/>
        <end position="377"/>
    </location>
</feature>